<accession>A0A1I3I4R8</accession>
<reference evidence="2 3" key="1">
    <citation type="submission" date="2016-10" db="EMBL/GenBank/DDBJ databases">
        <authorList>
            <person name="de Groot N.N."/>
        </authorList>
    </citation>
    <scope>NUCLEOTIDE SEQUENCE [LARGE SCALE GENOMIC DNA]</scope>
    <source>
        <strain evidence="2 3">DSM 26000</strain>
    </source>
</reference>
<keyword evidence="1" id="KW-0812">Transmembrane</keyword>
<dbReference type="AlphaFoldDB" id="A0A1I3I4R8"/>
<dbReference type="EMBL" id="FOQT01000004">
    <property type="protein sequence ID" value="SFI42966.1"/>
    <property type="molecule type" value="Genomic_DNA"/>
</dbReference>
<dbReference type="STRING" id="1125876.SAMN05443292_2561"/>
<organism evidence="2 3">
    <name type="scientific">Halpernia frigidisoli</name>
    <dbReference type="NCBI Taxonomy" id="1125876"/>
    <lineage>
        <taxon>Bacteria</taxon>
        <taxon>Pseudomonadati</taxon>
        <taxon>Bacteroidota</taxon>
        <taxon>Flavobacteriia</taxon>
        <taxon>Flavobacteriales</taxon>
        <taxon>Weeksellaceae</taxon>
        <taxon>Chryseobacterium group</taxon>
        <taxon>Halpernia</taxon>
    </lineage>
</organism>
<keyword evidence="3" id="KW-1185">Reference proteome</keyword>
<sequence length="225" mass="25781">MMMTDLILKYLSLNNQVKISGFGIFYQKDSPAFYDETTAALLPPGKELFFTVDFDLKDNEFARFFAGQKNMTIGESEAKILETANYWKSTLENNKELEIPELGNFYVNDTELVFKGKRLITHNPDNFGLEEVNLSQLKKSTFTEISSEPNDYKKSTNKVWWLLFILPAAVIIYYATQNPELIFGKKSFPQPNKIKSNPVSKKDSLKNKTVKMDSVSLKNTQNAQK</sequence>
<evidence type="ECO:0000256" key="1">
    <source>
        <dbReference type="SAM" id="Phobius"/>
    </source>
</evidence>
<feature type="transmembrane region" description="Helical" evidence="1">
    <location>
        <begin position="159"/>
        <end position="176"/>
    </location>
</feature>
<name>A0A1I3I4R8_9FLAO</name>
<dbReference type="OrthoDB" id="653949at2"/>
<gene>
    <name evidence="2" type="ORF">SAMN05443292_2561</name>
</gene>
<evidence type="ECO:0000313" key="3">
    <source>
        <dbReference type="Proteomes" id="UP000198931"/>
    </source>
</evidence>
<keyword evidence="1" id="KW-1133">Transmembrane helix</keyword>
<protein>
    <submittedName>
        <fullName evidence="2">Uncharacterized protein</fullName>
    </submittedName>
</protein>
<keyword evidence="1" id="KW-0472">Membrane</keyword>
<proteinExistence type="predicted"/>
<dbReference type="Proteomes" id="UP000198931">
    <property type="component" value="Unassembled WGS sequence"/>
</dbReference>
<evidence type="ECO:0000313" key="2">
    <source>
        <dbReference type="EMBL" id="SFI42966.1"/>
    </source>
</evidence>